<organism evidence="1 2">
    <name type="scientific">Rhamnella rubrinervis</name>
    <dbReference type="NCBI Taxonomy" id="2594499"/>
    <lineage>
        <taxon>Eukaryota</taxon>
        <taxon>Viridiplantae</taxon>
        <taxon>Streptophyta</taxon>
        <taxon>Embryophyta</taxon>
        <taxon>Tracheophyta</taxon>
        <taxon>Spermatophyta</taxon>
        <taxon>Magnoliopsida</taxon>
        <taxon>eudicotyledons</taxon>
        <taxon>Gunneridae</taxon>
        <taxon>Pentapetalae</taxon>
        <taxon>rosids</taxon>
        <taxon>fabids</taxon>
        <taxon>Rosales</taxon>
        <taxon>Rhamnaceae</taxon>
        <taxon>rhamnoid group</taxon>
        <taxon>Rhamneae</taxon>
        <taxon>Rhamnella</taxon>
    </lineage>
</organism>
<accession>A0A8K0E0A8</accession>
<name>A0A8K0E0A8_9ROSA</name>
<evidence type="ECO:0000313" key="1">
    <source>
        <dbReference type="EMBL" id="KAF3437986.1"/>
    </source>
</evidence>
<dbReference type="AlphaFoldDB" id="A0A8K0E0A8"/>
<gene>
    <name evidence="1" type="ORF">FNV43_RR20742</name>
</gene>
<dbReference type="OrthoDB" id="1859983at2759"/>
<dbReference type="EMBL" id="VOIH02000009">
    <property type="protein sequence ID" value="KAF3437986.1"/>
    <property type="molecule type" value="Genomic_DNA"/>
</dbReference>
<keyword evidence="2" id="KW-1185">Reference proteome</keyword>
<comment type="caution">
    <text evidence="1">The sequence shown here is derived from an EMBL/GenBank/DDBJ whole genome shotgun (WGS) entry which is preliminary data.</text>
</comment>
<sequence>MLCESGNLTQALNFLHEDTHNATSSSVRRAEAMGVLLQACGRQKDIDTGRLVTLKIGLFDVELGHATDGEAF</sequence>
<protein>
    <submittedName>
        <fullName evidence="1">Uncharacterized protein</fullName>
    </submittedName>
</protein>
<reference evidence="1" key="1">
    <citation type="submission" date="2020-03" db="EMBL/GenBank/DDBJ databases">
        <title>A high-quality chromosome-level genome assembly of a woody plant with both climbing and erect habits, Rhamnella rubrinervis.</title>
        <authorList>
            <person name="Lu Z."/>
            <person name="Yang Y."/>
            <person name="Zhu X."/>
            <person name="Sun Y."/>
        </authorList>
    </citation>
    <scope>NUCLEOTIDE SEQUENCE</scope>
    <source>
        <strain evidence="1">BYM</strain>
        <tissue evidence="1">Leaf</tissue>
    </source>
</reference>
<dbReference type="Proteomes" id="UP000796880">
    <property type="component" value="Unassembled WGS sequence"/>
</dbReference>
<evidence type="ECO:0000313" key="2">
    <source>
        <dbReference type="Proteomes" id="UP000796880"/>
    </source>
</evidence>
<proteinExistence type="predicted"/>